<dbReference type="InterPro" id="IPR036318">
    <property type="entry name" value="FAD-bd_PCMH-like_sf"/>
</dbReference>
<sequence length="984" mass="108772">MPSALTQPAPVLGELKQQLTGELHTSPVMRKLYATDASEYQEFPQAVAFPADEADIATLIRFAARHRVGLIPRTAGTSLAGQVVGGGIVVDVGRRLNQILSLDAASRRVRVQPGVVRNELNHFLQPHGLLYGPETSTANRAMIGGMVGNNSCGSNSVVYGSAREHLVSCRGFLSDGTEVTFGPLDQEGLEQKCAGPEDSLEAKIYRFCRDLLGDKNNRELIAKNFPKSSIPRRNTGYALDLLMDARVFDPASEQPFNLCRLIAGSEGTLFFGVEFELDLNRLPPAHSALLCAHFADVDQSLRAVLHALPHQPFAVELLDRHILEATKRNIEQAKNRFFVQGDPGAILVVDIRHDDEAEVDRRLAEIVVALKADGLGYHFPILKGPDQARIWELRRAGQGLMSNVPGDAKPREIVEDTAVDVHDLPAYIAEFDTLMREKYHIECVYYAHAGSGELHTRPMFNLKTAEGLKTFRGVAEDIAALVKKYNGSLSGEHGDGRLRGEFIPFMVGEECFAMMRRVKETFDPLGIFNPGKIIDTPPMDTALRVSPDEETPQYDTFFDFSSTLGVLRAAEQCNGSGDCRKGHLAGGTMCPSYMATREEKHTTRARANILRHTLTHPRDALKPFDSGEVKEVMDLCLSCKACKSECPSNVDIAKLKAEFLQHYYDEHGVPLRSRMIANYTLFNKLVDVAPWAWNLLFGTAPIRRLLNRVNGFHPDRTIPLRHRTTLTRWFKKQPAQAAPKRKVYLFCDEFTEYNDVPVGQKAIKLLQRLGYEVVIPRHRESARTWLSKGLVRKASQIAEANVRLLAPLVTGETPLVGIEPSGILGFRDEYPDLVPGELKPAARALAKNCLLFSEFIEREIDAGRISADAFTDEPKSIHLHGHCFQKSLASITPSVRALSLPGNYTVTVIPSGCCGMAGSFGYEKEHYEVSMKVGELVLFPTVRKLPADTLVAAPGTSCRHQIHDGTGRTALHPAEILYDALKPG</sequence>
<dbReference type="InterPro" id="IPR017900">
    <property type="entry name" value="4Fe4S_Fe_S_CS"/>
</dbReference>
<feature type="domain" description="4Fe-4S ferredoxin-type" evidence="8">
    <location>
        <begin position="627"/>
        <end position="658"/>
    </location>
</feature>
<keyword evidence="7" id="KW-0411">Iron-sulfur</keyword>
<keyword evidence="2" id="KW-0285">Flavoprotein</keyword>
<dbReference type="Gene3D" id="3.30.70.2740">
    <property type="match status" value="1"/>
</dbReference>
<dbReference type="SUPFAM" id="SSF55103">
    <property type="entry name" value="FAD-linked oxidases, C-terminal domain"/>
    <property type="match status" value="1"/>
</dbReference>
<dbReference type="GO" id="GO:0071949">
    <property type="term" value="F:FAD binding"/>
    <property type="evidence" value="ECO:0007669"/>
    <property type="project" value="InterPro"/>
</dbReference>
<comment type="cofactor">
    <cofactor evidence="1">
        <name>FAD</name>
        <dbReference type="ChEBI" id="CHEBI:57692"/>
    </cofactor>
</comment>
<evidence type="ECO:0000313" key="11">
    <source>
        <dbReference type="Proteomes" id="UP000546464"/>
    </source>
</evidence>
<protein>
    <submittedName>
        <fullName evidence="10">FAD-binding protein</fullName>
    </submittedName>
</protein>
<evidence type="ECO:0000256" key="3">
    <source>
        <dbReference type="ARBA" id="ARBA00022723"/>
    </source>
</evidence>
<gene>
    <name evidence="10" type="ORF">H5P28_13790</name>
</gene>
<dbReference type="InterPro" id="IPR016166">
    <property type="entry name" value="FAD-bd_PCMH"/>
</dbReference>
<dbReference type="Pfam" id="PF13534">
    <property type="entry name" value="Fer4_17"/>
    <property type="match status" value="1"/>
</dbReference>
<keyword evidence="11" id="KW-1185">Reference proteome</keyword>
<dbReference type="PROSITE" id="PS51379">
    <property type="entry name" value="4FE4S_FER_2"/>
    <property type="match status" value="1"/>
</dbReference>
<dbReference type="GO" id="GO:0051536">
    <property type="term" value="F:iron-sulfur cluster binding"/>
    <property type="evidence" value="ECO:0007669"/>
    <property type="project" value="UniProtKB-KW"/>
</dbReference>
<dbReference type="SUPFAM" id="SSF46548">
    <property type="entry name" value="alpha-helical ferredoxin"/>
    <property type="match status" value="1"/>
</dbReference>
<evidence type="ECO:0000256" key="6">
    <source>
        <dbReference type="ARBA" id="ARBA00023004"/>
    </source>
</evidence>
<dbReference type="InterPro" id="IPR016164">
    <property type="entry name" value="FAD-linked_Oxase-like_C"/>
</dbReference>
<dbReference type="GO" id="GO:0004458">
    <property type="term" value="F:D-lactate dehydrogenase (cytochrome) activity"/>
    <property type="evidence" value="ECO:0007669"/>
    <property type="project" value="TreeGrafter"/>
</dbReference>
<keyword evidence="3" id="KW-0479">Metal-binding</keyword>
<dbReference type="InterPro" id="IPR009051">
    <property type="entry name" value="Helical_ferredxn"/>
</dbReference>
<dbReference type="InterPro" id="IPR016171">
    <property type="entry name" value="Vanillyl_alc_oxidase_C-sub2"/>
</dbReference>
<dbReference type="Gene3D" id="1.10.45.10">
    <property type="entry name" value="Vanillyl-alcohol Oxidase, Chain A, domain 4"/>
    <property type="match status" value="1"/>
</dbReference>
<dbReference type="InterPro" id="IPR017896">
    <property type="entry name" value="4Fe4S_Fe-S-bd"/>
</dbReference>
<evidence type="ECO:0000313" key="10">
    <source>
        <dbReference type="EMBL" id="MBC2595335.1"/>
    </source>
</evidence>
<dbReference type="RefSeq" id="WP_185676288.1">
    <property type="nucleotide sequence ID" value="NZ_JACHVB010000035.1"/>
</dbReference>
<evidence type="ECO:0000259" key="8">
    <source>
        <dbReference type="PROSITE" id="PS51379"/>
    </source>
</evidence>
<evidence type="ECO:0000256" key="1">
    <source>
        <dbReference type="ARBA" id="ARBA00001974"/>
    </source>
</evidence>
<dbReference type="PANTHER" id="PTHR11748:SF119">
    <property type="entry name" value="D-2-HYDROXYGLUTARATE DEHYDROGENASE"/>
    <property type="match status" value="1"/>
</dbReference>
<dbReference type="Gene3D" id="3.30.465.10">
    <property type="match status" value="1"/>
</dbReference>
<dbReference type="GO" id="GO:1903457">
    <property type="term" value="P:lactate catabolic process"/>
    <property type="evidence" value="ECO:0007669"/>
    <property type="project" value="TreeGrafter"/>
</dbReference>
<dbReference type="PANTHER" id="PTHR11748">
    <property type="entry name" value="D-LACTATE DEHYDROGENASE"/>
    <property type="match status" value="1"/>
</dbReference>
<evidence type="ECO:0000256" key="5">
    <source>
        <dbReference type="ARBA" id="ARBA00023002"/>
    </source>
</evidence>
<dbReference type="Gene3D" id="1.10.1060.10">
    <property type="entry name" value="Alpha-helical ferredoxin"/>
    <property type="match status" value="1"/>
</dbReference>
<keyword evidence="5" id="KW-0560">Oxidoreductase</keyword>
<dbReference type="Pfam" id="PF02913">
    <property type="entry name" value="FAD-oxidase_C"/>
    <property type="match status" value="1"/>
</dbReference>
<dbReference type="GO" id="GO:0008720">
    <property type="term" value="F:D-lactate dehydrogenase (NAD+) activity"/>
    <property type="evidence" value="ECO:0007669"/>
    <property type="project" value="TreeGrafter"/>
</dbReference>
<keyword evidence="6" id="KW-0408">Iron</keyword>
<keyword evidence="4" id="KW-0274">FAD</keyword>
<feature type="domain" description="FAD-binding PCMH-type" evidence="9">
    <location>
        <begin position="40"/>
        <end position="282"/>
    </location>
</feature>
<dbReference type="InterPro" id="IPR004113">
    <property type="entry name" value="FAD-bd_oxidored_4_C"/>
</dbReference>
<organism evidence="10 11">
    <name type="scientific">Ruficoccus amylovorans</name>
    <dbReference type="NCBI Taxonomy" id="1804625"/>
    <lineage>
        <taxon>Bacteria</taxon>
        <taxon>Pseudomonadati</taxon>
        <taxon>Verrucomicrobiota</taxon>
        <taxon>Opitutia</taxon>
        <taxon>Puniceicoccales</taxon>
        <taxon>Cerasicoccaceae</taxon>
        <taxon>Ruficoccus</taxon>
    </lineage>
</organism>
<dbReference type="SUPFAM" id="SSF56176">
    <property type="entry name" value="FAD-binding/transporter-associated domain-like"/>
    <property type="match status" value="1"/>
</dbReference>
<proteinExistence type="predicted"/>
<dbReference type="GO" id="GO:0046872">
    <property type="term" value="F:metal ion binding"/>
    <property type="evidence" value="ECO:0007669"/>
    <property type="project" value="UniProtKB-KW"/>
</dbReference>
<dbReference type="InterPro" id="IPR006094">
    <property type="entry name" value="Oxid_FAD_bind_N"/>
</dbReference>
<reference evidence="10 11" key="1">
    <citation type="submission" date="2020-07" db="EMBL/GenBank/DDBJ databases">
        <authorList>
            <person name="Feng X."/>
        </authorList>
    </citation>
    <scope>NUCLEOTIDE SEQUENCE [LARGE SCALE GENOMIC DNA]</scope>
    <source>
        <strain evidence="10 11">JCM31066</strain>
    </source>
</reference>
<evidence type="ECO:0000256" key="7">
    <source>
        <dbReference type="ARBA" id="ARBA00023014"/>
    </source>
</evidence>
<dbReference type="AlphaFoldDB" id="A0A842HFC6"/>
<dbReference type="PROSITE" id="PS00198">
    <property type="entry name" value="4FE4S_FER_1"/>
    <property type="match status" value="1"/>
</dbReference>
<dbReference type="PROSITE" id="PS51387">
    <property type="entry name" value="FAD_PCMH"/>
    <property type="match status" value="1"/>
</dbReference>
<dbReference type="EMBL" id="JACHVB010000035">
    <property type="protein sequence ID" value="MBC2595335.1"/>
    <property type="molecule type" value="Genomic_DNA"/>
</dbReference>
<evidence type="ECO:0000256" key="4">
    <source>
        <dbReference type="ARBA" id="ARBA00022827"/>
    </source>
</evidence>
<name>A0A842HFC6_9BACT</name>
<accession>A0A842HFC6</accession>
<evidence type="ECO:0000259" key="9">
    <source>
        <dbReference type="PROSITE" id="PS51387"/>
    </source>
</evidence>
<dbReference type="InterPro" id="IPR016169">
    <property type="entry name" value="FAD-bd_PCMH_sub2"/>
</dbReference>
<evidence type="ECO:0000256" key="2">
    <source>
        <dbReference type="ARBA" id="ARBA00022630"/>
    </source>
</evidence>
<comment type="caution">
    <text evidence="10">The sequence shown here is derived from an EMBL/GenBank/DDBJ whole genome shotgun (WGS) entry which is preliminary data.</text>
</comment>
<dbReference type="Pfam" id="PF01565">
    <property type="entry name" value="FAD_binding_4"/>
    <property type="match status" value="1"/>
</dbReference>
<dbReference type="Proteomes" id="UP000546464">
    <property type="component" value="Unassembled WGS sequence"/>
</dbReference>